<dbReference type="RefSeq" id="WP_128230302.1">
    <property type="nucleotide sequence ID" value="NZ_SACR01000006.1"/>
</dbReference>
<reference evidence="2 3" key="1">
    <citation type="submission" date="2019-01" db="EMBL/GenBank/DDBJ databases">
        <authorList>
            <person name="Chen W.-M."/>
        </authorList>
    </citation>
    <scope>NUCLEOTIDE SEQUENCE [LARGE SCALE GENOMIC DNA]</scope>
    <source>
        <strain evidence="2 3">KYPY4</strain>
    </source>
</reference>
<name>A0A437RAN2_9BURK</name>
<gene>
    <name evidence="2" type="ORF">EOE66_18895</name>
</gene>
<evidence type="ECO:0000313" key="3">
    <source>
        <dbReference type="Proteomes" id="UP000285575"/>
    </source>
</evidence>
<keyword evidence="1" id="KW-0472">Membrane</keyword>
<evidence type="ECO:0000256" key="1">
    <source>
        <dbReference type="SAM" id="Phobius"/>
    </source>
</evidence>
<dbReference type="Proteomes" id="UP000285575">
    <property type="component" value="Unassembled WGS sequence"/>
</dbReference>
<sequence>MNAASIDAQSPAPTAPASAQAIAGSQRSLWRSRYLFVLTWAFTLLNSARVLSYLPTLWALVSSGDSSQHSLWTWGLWMCANITMAAWLYEQQGQRWNRAVAVNLVNASMCAATFMVIAALRM</sequence>
<keyword evidence="1" id="KW-1133">Transmembrane helix</keyword>
<comment type="caution">
    <text evidence="2">The sequence shown here is derived from an EMBL/GenBank/DDBJ whole genome shotgun (WGS) entry which is preliminary data.</text>
</comment>
<keyword evidence="1" id="KW-0812">Transmembrane</keyword>
<proteinExistence type="predicted"/>
<dbReference type="EMBL" id="SACR01000006">
    <property type="protein sequence ID" value="RVU43744.1"/>
    <property type="molecule type" value="Genomic_DNA"/>
</dbReference>
<organism evidence="2 3">
    <name type="scientific">Rubrivivax rivuli</name>
    <dbReference type="NCBI Taxonomy" id="1862385"/>
    <lineage>
        <taxon>Bacteria</taxon>
        <taxon>Pseudomonadati</taxon>
        <taxon>Pseudomonadota</taxon>
        <taxon>Betaproteobacteria</taxon>
        <taxon>Burkholderiales</taxon>
        <taxon>Sphaerotilaceae</taxon>
        <taxon>Rubrivivax</taxon>
    </lineage>
</organism>
<dbReference type="AlphaFoldDB" id="A0A437RAN2"/>
<accession>A0A437RAN2</accession>
<feature type="transmembrane region" description="Helical" evidence="1">
    <location>
        <begin position="101"/>
        <end position="120"/>
    </location>
</feature>
<feature type="transmembrane region" description="Helical" evidence="1">
    <location>
        <begin position="71"/>
        <end position="89"/>
    </location>
</feature>
<evidence type="ECO:0000313" key="2">
    <source>
        <dbReference type="EMBL" id="RVU43744.1"/>
    </source>
</evidence>
<dbReference type="OrthoDB" id="8908819at2"/>
<feature type="transmembrane region" description="Helical" evidence="1">
    <location>
        <begin position="34"/>
        <end position="51"/>
    </location>
</feature>
<keyword evidence="3" id="KW-1185">Reference proteome</keyword>
<protein>
    <submittedName>
        <fullName evidence="2">Uncharacterized protein</fullName>
    </submittedName>
</protein>